<dbReference type="CDD" id="cd14667">
    <property type="entry name" value="3D_containing_proteins"/>
    <property type="match status" value="1"/>
</dbReference>
<dbReference type="Proteomes" id="UP000029453">
    <property type="component" value="Unassembled WGS sequence"/>
</dbReference>
<evidence type="ECO:0000313" key="4">
    <source>
        <dbReference type="EMBL" id="GAC42437.1"/>
    </source>
</evidence>
<dbReference type="GO" id="GO:0004553">
    <property type="term" value="F:hydrolase activity, hydrolyzing O-glycosyl compounds"/>
    <property type="evidence" value="ECO:0007669"/>
    <property type="project" value="InterPro"/>
</dbReference>
<comment type="caution">
    <text evidence="4">The sequence shown here is derived from an EMBL/GenBank/DDBJ whole genome shotgun (WGS) entry which is preliminary data.</text>
</comment>
<dbReference type="GO" id="GO:0019867">
    <property type="term" value="C:outer membrane"/>
    <property type="evidence" value="ECO:0007669"/>
    <property type="project" value="InterPro"/>
</dbReference>
<dbReference type="OrthoDB" id="9798935at2"/>
<organism evidence="4 5">
    <name type="scientific">Paenibacillus popilliae ATCC 14706</name>
    <dbReference type="NCBI Taxonomy" id="1212764"/>
    <lineage>
        <taxon>Bacteria</taxon>
        <taxon>Bacillati</taxon>
        <taxon>Bacillota</taxon>
        <taxon>Bacilli</taxon>
        <taxon>Bacillales</taxon>
        <taxon>Paenibacillaceae</taxon>
        <taxon>Paenibacillus</taxon>
    </lineage>
</organism>
<dbReference type="GO" id="GO:0009254">
    <property type="term" value="P:peptidoglycan turnover"/>
    <property type="evidence" value="ECO:0007669"/>
    <property type="project" value="InterPro"/>
</dbReference>
<dbReference type="Pfam" id="PF06725">
    <property type="entry name" value="3D"/>
    <property type="match status" value="1"/>
</dbReference>
<dbReference type="SMART" id="SM01208">
    <property type="entry name" value="G5"/>
    <property type="match status" value="1"/>
</dbReference>
<dbReference type="RefSeq" id="WP_006285889.1">
    <property type="nucleotide sequence ID" value="NZ_BALG01000100.1"/>
</dbReference>
<evidence type="ECO:0000313" key="5">
    <source>
        <dbReference type="Proteomes" id="UP000029453"/>
    </source>
</evidence>
<dbReference type="Gene3D" id="2.40.40.10">
    <property type="entry name" value="RlpA-like domain"/>
    <property type="match status" value="1"/>
</dbReference>
<reference evidence="4 5" key="1">
    <citation type="submission" date="2012-10" db="EMBL/GenBank/DDBJ databases">
        <title>Draft Genome Sequence of Paenibacillus popilliae ATCC 14706T.</title>
        <authorList>
            <person name="Iiyama K."/>
            <person name="Mori K."/>
            <person name="Mon H."/>
            <person name="Chieda Y."/>
            <person name="Lee J.M."/>
            <person name="Kusakabe T."/>
            <person name="Tashiro K."/>
            <person name="Asano S."/>
            <person name="Yasunaga-Aoki C."/>
            <person name="Shimizu S."/>
        </authorList>
    </citation>
    <scope>NUCLEOTIDE SEQUENCE [LARGE SCALE GENOMIC DNA]</scope>
    <source>
        <strain evidence="4 5">ATCC 14706</strain>
    </source>
</reference>
<dbReference type="PANTHER" id="PTHR39160">
    <property type="entry name" value="CELL WALL-BINDING PROTEIN YOCH"/>
    <property type="match status" value="1"/>
</dbReference>
<dbReference type="InterPro" id="IPR036908">
    <property type="entry name" value="RlpA-like_sf"/>
</dbReference>
<dbReference type="Gene3D" id="2.20.230.10">
    <property type="entry name" value="Resuscitation-promoting factor rpfb"/>
    <property type="match status" value="1"/>
</dbReference>
<dbReference type="PROSITE" id="PS51109">
    <property type="entry name" value="G5"/>
    <property type="match status" value="1"/>
</dbReference>
<dbReference type="InterPro" id="IPR007137">
    <property type="entry name" value="DUF348"/>
</dbReference>
<evidence type="ECO:0000259" key="3">
    <source>
        <dbReference type="PROSITE" id="PS51109"/>
    </source>
</evidence>
<dbReference type="PANTHER" id="PTHR39160:SF4">
    <property type="entry name" value="RESUSCITATION-PROMOTING FACTOR RPFB"/>
    <property type="match status" value="1"/>
</dbReference>
<keyword evidence="2" id="KW-1133">Transmembrane helix</keyword>
<keyword evidence="2" id="KW-0472">Membrane</keyword>
<feature type="transmembrane region" description="Helical" evidence="2">
    <location>
        <begin position="30"/>
        <end position="50"/>
    </location>
</feature>
<dbReference type="EMBL" id="BALG01000100">
    <property type="protein sequence ID" value="GAC42437.1"/>
    <property type="molecule type" value="Genomic_DNA"/>
</dbReference>
<dbReference type="InterPro" id="IPR051933">
    <property type="entry name" value="Resuscitation_pf_RpfB"/>
</dbReference>
<evidence type="ECO:0000256" key="1">
    <source>
        <dbReference type="ARBA" id="ARBA00022729"/>
    </source>
</evidence>
<dbReference type="InterPro" id="IPR059180">
    <property type="entry name" value="3D_YorM"/>
</dbReference>
<dbReference type="InterPro" id="IPR010611">
    <property type="entry name" value="3D_dom"/>
</dbReference>
<dbReference type="Pfam" id="PF03990">
    <property type="entry name" value="DUF348"/>
    <property type="match status" value="2"/>
</dbReference>
<keyword evidence="1" id="KW-0732">Signal</keyword>
<sequence>MGKLVQDETHEPRSSSMSLAMRWKHENARIVSVIAVMVLVITLIAVLFQYSASKKTLSVYVDGREEALVTRESLLRDVLDEHAIAVGAHDVISKPLDSEIADGDWVIIERAMPVNIMMGGKKETHYTTKKSVSEALIELNIPAKPEDKVIPEKKTAVSENMHIRIIDVHKNVEERKVTVPFRTVKKADPTLMKGKTKTLQKGQAGLVIQKIEKVYEDGKLVYSKMVDKQVKTKQVNQIVAYGTKTEPEVAVLSAGGGSKSDGSVDFNYKKVLKNVELTAYTEQEGSVGSKTASGVIVSEGRTISVDPDVIPLGWWVYIEGIGFRRAEDTGGAVKGNIIDIYFDSSSTVHKFGRKYGYTVYVIGPVKPELN</sequence>
<gene>
    <name evidence="4" type="ORF">PPOP_1794</name>
</gene>
<keyword evidence="5" id="KW-1185">Reference proteome</keyword>
<dbReference type="AlphaFoldDB" id="M9LA42"/>
<evidence type="ECO:0000256" key="2">
    <source>
        <dbReference type="SAM" id="Phobius"/>
    </source>
</evidence>
<name>M9LA42_PAEPP</name>
<dbReference type="SUPFAM" id="SSF50685">
    <property type="entry name" value="Barwin-like endoglucanases"/>
    <property type="match status" value="1"/>
</dbReference>
<proteinExistence type="predicted"/>
<accession>M9LA42</accession>
<feature type="domain" description="G5" evidence="3">
    <location>
        <begin position="165"/>
        <end position="245"/>
    </location>
</feature>
<keyword evidence="2" id="KW-0812">Transmembrane</keyword>
<dbReference type="InterPro" id="IPR011098">
    <property type="entry name" value="G5_dom"/>
</dbReference>
<dbReference type="Pfam" id="PF07501">
    <property type="entry name" value="G5"/>
    <property type="match status" value="1"/>
</dbReference>
<protein>
    <submittedName>
        <fullName evidence="4">Uncharacterized protein conserved in bacteria</fullName>
    </submittedName>
</protein>